<name>A0A7S4T608_9STRA</name>
<proteinExistence type="predicted"/>
<reference evidence="5" key="1">
    <citation type="submission" date="2021-01" db="EMBL/GenBank/DDBJ databases">
        <authorList>
            <person name="Corre E."/>
            <person name="Pelletier E."/>
            <person name="Niang G."/>
            <person name="Scheremetjew M."/>
            <person name="Finn R."/>
            <person name="Kale V."/>
            <person name="Holt S."/>
            <person name="Cochrane G."/>
            <person name="Meng A."/>
            <person name="Brown T."/>
            <person name="Cohen L."/>
        </authorList>
    </citation>
    <scope>NUCLEOTIDE SEQUENCE</scope>
    <source>
        <strain evidence="5">GSO104</strain>
    </source>
</reference>
<accession>A0A7S4T608</accession>
<sequence>MKRQSQHLRSLGMQRGNKFLLPLHNISLRRLFWSGAVLYLLIVGVLVNHLSVLPSSSLNNVHISIDNTLHELAADNKHKEGASACLLVNDENPRLPEWIAYHYHTLPLRSLTVAVDPSSRSSPLDILRRWNDTGLMEMQLWNDDDYLHELAANGAKKKRIEVTPDVHGHRIRQNHFINKCMLDFKRRNKQWVLLIDVDEYITFNRIDDNNPEPDFPVEKAPDGIPTLMDWTWYSSDGVIEGWIDTLPSPTKVETGSLVSQMQIQPGGVVTDSTGVSYHLRDDRAFRDLDALDQPPEPMPTLKYVRVTDGKLCGEIFNDVYNENGDGSWVCLTVDWEAPENEQKKTNIFHGGYVVEDLQQRKYFWEKEQALWPKRLAVEDAKEARERLPRVDERKTIIDVVKEESNRHGYETMGPCIMMPRLRYGSFEVQPDAATVVATGEIDPKDFVTLRYRWHGAKGVYAYGKTMIDVSQIPTEELQVEAENVHAPLNHYCARQEPYYSPQYATSLFRVNHYLDSFEAYTYRNDVRVELRQSVDRYNTLAKEGNHSMDTEGSHWLQEFVQDMGSENAKMLLAGVGSFPRFSGVSRRRDEGDEG</sequence>
<gene>
    <name evidence="5" type="ORF">DBRI00130_LOCUS43301</name>
</gene>
<dbReference type="GO" id="GO:0016020">
    <property type="term" value="C:membrane"/>
    <property type="evidence" value="ECO:0007669"/>
    <property type="project" value="UniProtKB-SubCell"/>
</dbReference>
<feature type="transmembrane region" description="Helical" evidence="4">
    <location>
        <begin position="31"/>
        <end position="50"/>
    </location>
</feature>
<keyword evidence="4" id="KW-0472">Membrane</keyword>
<keyword evidence="3 4" id="KW-1133">Transmembrane helix</keyword>
<evidence type="ECO:0000256" key="3">
    <source>
        <dbReference type="ARBA" id="ARBA00022989"/>
    </source>
</evidence>
<comment type="subcellular location">
    <subcellularLocation>
        <location evidence="1">Membrane</location>
        <topology evidence="1">Single-pass membrane protein</topology>
    </subcellularLocation>
</comment>
<organism evidence="5">
    <name type="scientific">Ditylum brightwellii</name>
    <dbReference type="NCBI Taxonomy" id="49249"/>
    <lineage>
        <taxon>Eukaryota</taxon>
        <taxon>Sar</taxon>
        <taxon>Stramenopiles</taxon>
        <taxon>Ochrophyta</taxon>
        <taxon>Bacillariophyta</taxon>
        <taxon>Mediophyceae</taxon>
        <taxon>Lithodesmiophycidae</taxon>
        <taxon>Lithodesmiales</taxon>
        <taxon>Lithodesmiaceae</taxon>
        <taxon>Ditylum</taxon>
    </lineage>
</organism>
<protein>
    <recommendedName>
        <fullName evidence="6">Glycosyltransferase family 92 protein</fullName>
    </recommendedName>
</protein>
<evidence type="ECO:0000313" key="5">
    <source>
        <dbReference type="EMBL" id="CAE4666873.1"/>
    </source>
</evidence>
<dbReference type="PANTHER" id="PTHR21461:SF69">
    <property type="entry name" value="GLYCOSYLTRANSFERASE FAMILY 92 PROTEIN"/>
    <property type="match status" value="1"/>
</dbReference>
<evidence type="ECO:0000256" key="2">
    <source>
        <dbReference type="ARBA" id="ARBA00022692"/>
    </source>
</evidence>
<dbReference type="GO" id="GO:0016757">
    <property type="term" value="F:glycosyltransferase activity"/>
    <property type="evidence" value="ECO:0007669"/>
    <property type="project" value="TreeGrafter"/>
</dbReference>
<evidence type="ECO:0000256" key="1">
    <source>
        <dbReference type="ARBA" id="ARBA00004167"/>
    </source>
</evidence>
<evidence type="ECO:0000256" key="4">
    <source>
        <dbReference type="SAM" id="Phobius"/>
    </source>
</evidence>
<evidence type="ECO:0008006" key="6">
    <source>
        <dbReference type="Google" id="ProtNLM"/>
    </source>
</evidence>
<dbReference type="Pfam" id="PF13704">
    <property type="entry name" value="Glyco_tranf_2_4"/>
    <property type="match status" value="1"/>
</dbReference>
<dbReference type="EMBL" id="HBNS01060165">
    <property type="protein sequence ID" value="CAE4666873.1"/>
    <property type="molecule type" value="Transcribed_RNA"/>
</dbReference>
<keyword evidence="2 4" id="KW-0812">Transmembrane</keyword>
<dbReference type="PANTHER" id="PTHR21461">
    <property type="entry name" value="GLYCOSYLTRANSFERASE FAMILY 92 PROTEIN"/>
    <property type="match status" value="1"/>
</dbReference>
<dbReference type="AlphaFoldDB" id="A0A7S4T608"/>
<dbReference type="GO" id="GO:0005737">
    <property type="term" value="C:cytoplasm"/>
    <property type="evidence" value="ECO:0007669"/>
    <property type="project" value="TreeGrafter"/>
</dbReference>